<keyword evidence="1" id="KW-0472">Membrane</keyword>
<dbReference type="EMBL" id="VUNQ01000014">
    <property type="protein sequence ID" value="MSU01446.1"/>
    <property type="molecule type" value="Genomic_DNA"/>
</dbReference>
<evidence type="ECO:0000313" key="3">
    <source>
        <dbReference type="Proteomes" id="UP000469523"/>
    </source>
</evidence>
<reference evidence="2 3" key="1">
    <citation type="submission" date="2019-09" db="EMBL/GenBank/DDBJ databases">
        <title>In-depth cultivation of the pig gut microbiome towards novel bacterial diversity and tailored functional studies.</title>
        <authorList>
            <person name="Wylensek D."/>
            <person name="Hitch T.C.A."/>
            <person name="Clavel T."/>
        </authorList>
    </citation>
    <scope>NUCLEOTIDE SEQUENCE [LARGE SCALE GENOMIC DNA]</scope>
    <source>
        <strain evidence="2 3">WCA3-693-APC-4?</strain>
    </source>
</reference>
<sequence>MFMNMLILFGMLILFIGVIFILLGTWTYKDAKKRNLDAGLWTTIVLLVPNLMGLIIYFLVARRYEAIKCNKCSSTVPASSHYCMNCGSEFKEDLRYYRENRESSSKRLIIGFIIYFTIVIIIFMGFVIMLFRDDSLKFNGGISIGSIENNIGDKWNISYIYSTKEFTRKINIKDNSPKTLYIESECEEGELSLKLIQGEIEKTIDLWPKNDSYELDLSIFKEGKVQLYLIGNNAKNVNFESYWE</sequence>
<proteinExistence type="predicted"/>
<gene>
    <name evidence="2" type="ORF">FYJ83_08205</name>
</gene>
<accession>A0A6N7XII6</accession>
<keyword evidence="1" id="KW-1133">Transmembrane helix</keyword>
<comment type="caution">
    <text evidence="2">The sequence shown here is derived from an EMBL/GenBank/DDBJ whole genome shotgun (WGS) entry which is preliminary data.</text>
</comment>
<keyword evidence="1" id="KW-0812">Transmembrane</keyword>
<organism evidence="2 3">
    <name type="scientific">Tissierella pigra</name>
    <dbReference type="NCBI Taxonomy" id="2607614"/>
    <lineage>
        <taxon>Bacteria</taxon>
        <taxon>Bacillati</taxon>
        <taxon>Bacillota</taxon>
        <taxon>Tissierellia</taxon>
        <taxon>Tissierellales</taxon>
        <taxon>Tissierellaceae</taxon>
        <taxon>Tissierella</taxon>
    </lineage>
</organism>
<keyword evidence="3" id="KW-1185">Reference proteome</keyword>
<feature type="transmembrane region" description="Helical" evidence="1">
    <location>
        <begin position="40"/>
        <end position="61"/>
    </location>
</feature>
<feature type="transmembrane region" description="Helical" evidence="1">
    <location>
        <begin position="7"/>
        <end position="28"/>
    </location>
</feature>
<feature type="transmembrane region" description="Helical" evidence="1">
    <location>
        <begin position="108"/>
        <end position="131"/>
    </location>
</feature>
<dbReference type="Proteomes" id="UP000469523">
    <property type="component" value="Unassembled WGS sequence"/>
</dbReference>
<dbReference type="AlphaFoldDB" id="A0A6N7XII6"/>
<name>A0A6N7XII6_9FIRM</name>
<protein>
    <submittedName>
        <fullName evidence="2">Zinc ribbon domain-containing protein</fullName>
    </submittedName>
</protein>
<evidence type="ECO:0000313" key="2">
    <source>
        <dbReference type="EMBL" id="MSU01446.1"/>
    </source>
</evidence>
<evidence type="ECO:0000256" key="1">
    <source>
        <dbReference type="SAM" id="Phobius"/>
    </source>
</evidence>